<feature type="transmembrane region" description="Helical" evidence="1">
    <location>
        <begin position="12"/>
        <end position="34"/>
    </location>
</feature>
<evidence type="ECO:0000313" key="3">
    <source>
        <dbReference type="Proteomes" id="UP000094609"/>
    </source>
</evidence>
<feature type="transmembrane region" description="Helical" evidence="1">
    <location>
        <begin position="55"/>
        <end position="80"/>
    </location>
</feature>
<sequence length="154" mass="17264">MQTFFEDYKTIIIFLHILSAVVWVGGMIAIKFAVHPVIQTIDEPKIRLGTNLRIVGRLFNLVMPFIVMSILCALLIIQGAGYAGGFIYLKEAIWTVMSLNYMYMYIQRKQAQTLFNRGDLAGAKAKMQLLPTILLPINIVLGVVAIFLGVMLRG</sequence>
<gene>
    <name evidence="2" type="ORF">SHALO_1264</name>
</gene>
<dbReference type="KEGG" id="shal:SHALO_1264"/>
<dbReference type="EMBL" id="CP017111">
    <property type="protein sequence ID" value="AOO65042.1"/>
    <property type="molecule type" value="Genomic_DNA"/>
</dbReference>
<dbReference type="STRING" id="1193502.SHALO_1264"/>
<evidence type="ECO:0008006" key="4">
    <source>
        <dbReference type="Google" id="ProtNLM"/>
    </source>
</evidence>
<keyword evidence="1" id="KW-0812">Transmembrane</keyword>
<proteinExistence type="predicted"/>
<reference evidence="3" key="1">
    <citation type="submission" date="2016-08" db="EMBL/GenBank/DDBJ databases">
        <title>Complete genome sequence of the organohalide-respiring Epsilonproteobacterium Sulfurospirillum halorespirans.</title>
        <authorList>
            <person name="Goris T."/>
            <person name="Zimmermann J."/>
            <person name="Schenz B."/>
            <person name="Lemos M."/>
            <person name="Hackermueller J."/>
            <person name="Diekert G."/>
        </authorList>
    </citation>
    <scope>NUCLEOTIDE SEQUENCE [LARGE SCALE GENOMIC DNA]</scope>
    <source>
        <strain>DSM 13726</strain>
        <strain evidence="3">PCE-M2</strain>
    </source>
</reference>
<evidence type="ECO:0000313" key="2">
    <source>
        <dbReference type="EMBL" id="AOO65042.1"/>
    </source>
</evidence>
<organism evidence="2 3">
    <name type="scientific">Sulfurospirillum halorespirans DSM 13726</name>
    <dbReference type="NCBI Taxonomy" id="1193502"/>
    <lineage>
        <taxon>Bacteria</taxon>
        <taxon>Pseudomonadati</taxon>
        <taxon>Campylobacterota</taxon>
        <taxon>Epsilonproteobacteria</taxon>
        <taxon>Campylobacterales</taxon>
        <taxon>Sulfurospirillaceae</taxon>
        <taxon>Sulfurospirillum</taxon>
    </lineage>
</organism>
<protein>
    <recommendedName>
        <fullName evidence="4">Protoporphyrinogen IX oxidase</fullName>
    </recommendedName>
</protein>
<dbReference type="PATRIC" id="fig|1193502.14.peg.1283"/>
<dbReference type="Proteomes" id="UP000094609">
    <property type="component" value="Chromosome"/>
</dbReference>
<accession>A0A1D7TJ33</accession>
<evidence type="ECO:0000256" key="1">
    <source>
        <dbReference type="SAM" id="Phobius"/>
    </source>
</evidence>
<dbReference type="AlphaFoldDB" id="A0A1D7TJ33"/>
<keyword evidence="3" id="KW-1185">Reference proteome</keyword>
<keyword evidence="1" id="KW-1133">Transmembrane helix</keyword>
<feature type="transmembrane region" description="Helical" evidence="1">
    <location>
        <begin position="127"/>
        <end position="152"/>
    </location>
</feature>
<feature type="transmembrane region" description="Helical" evidence="1">
    <location>
        <begin position="86"/>
        <end position="106"/>
    </location>
</feature>
<keyword evidence="1" id="KW-0472">Membrane</keyword>
<dbReference type="RefSeq" id="WP_069477859.1">
    <property type="nucleotide sequence ID" value="NZ_CP017111.1"/>
</dbReference>
<name>A0A1D7TJ33_9BACT</name>